<dbReference type="Proteomes" id="UP000283530">
    <property type="component" value="Unassembled WGS sequence"/>
</dbReference>
<evidence type="ECO:0000259" key="3">
    <source>
        <dbReference type="Pfam" id="PF13966"/>
    </source>
</evidence>
<feature type="domain" description="Reverse transcriptase zinc-binding" evidence="3">
    <location>
        <begin position="86"/>
        <end position="170"/>
    </location>
</feature>
<keyword evidence="2" id="KW-1133">Transmembrane helix</keyword>
<name>A0A443N980_9MAGN</name>
<keyword evidence="5" id="KW-1185">Reference proteome</keyword>
<sequence>MAGKSPLLREDAQNSRKGFTVQMLLLPNPSATVSATERKFPSGMIRNLSEAEESNLFNLFEVLNGIDGSREGRDSKLWIPSRDGSFWVSSFYSALSTTSVASRSWLALWKMKAPPRVTAFTWLALRNKILTMDNLRLRHILLVNACPLCLADEESVDHLLFHCKQMRALWSAILYEFNCSWVMSQSIQDLFHQWATPIYTSKGKIMWCLSFLACVWTIWKERNRRCFEGIASSKEDLIFRLKFCIASWVSYLPDFWGLSTDAIMFNWREIISIRFDSLFLSMFLFPLLLGGGYFLGFLLSRFSGYWRASFKNDGCRCCCINFRCEAVFCECFRAGEYCAKGCLNCRNNPANEDIIHDLRQRKESFIPKQELVQLATQSTQNSGGFLMADETTVNGVDSILDPTMNEISKEHPDFEEHDEISALERKIADLEDEKFAIIQENKEQKEKIKLMTLEIDGFKKSKEEMAERLEKMQAEIDRSEDDKKAPKAIAARASELETEVFCMQHDLQSSMSECEDNREKLQKLTGECEALTQSNREKKSKIDDLEKERDFAILQMKKLEAETGKRVQLPQEEVKASVSTKEKLKKAKQDLETLKSSLEEKLKQSEVKLEEMDRIIKDLNKKNELM</sequence>
<keyword evidence="2" id="KW-0472">Membrane</keyword>
<dbReference type="Pfam" id="PF13966">
    <property type="entry name" value="zf-RVT"/>
    <property type="match status" value="1"/>
</dbReference>
<accession>A0A443N980</accession>
<gene>
    <name evidence="4" type="ORF">CKAN_00346400</name>
</gene>
<keyword evidence="4" id="KW-0808">Transferase</keyword>
<keyword evidence="4" id="KW-0695">RNA-directed DNA polymerase</keyword>
<protein>
    <submittedName>
        <fullName evidence="4">Reverse transcriptase zinc-binding domain-containing protein</fullName>
    </submittedName>
</protein>
<dbReference type="OrthoDB" id="1937542at2759"/>
<organism evidence="4 5">
    <name type="scientific">Cinnamomum micranthum f. kanehirae</name>
    <dbReference type="NCBI Taxonomy" id="337451"/>
    <lineage>
        <taxon>Eukaryota</taxon>
        <taxon>Viridiplantae</taxon>
        <taxon>Streptophyta</taxon>
        <taxon>Embryophyta</taxon>
        <taxon>Tracheophyta</taxon>
        <taxon>Spermatophyta</taxon>
        <taxon>Magnoliopsida</taxon>
        <taxon>Magnoliidae</taxon>
        <taxon>Laurales</taxon>
        <taxon>Lauraceae</taxon>
        <taxon>Cinnamomum</taxon>
    </lineage>
</organism>
<dbReference type="GO" id="GO:0003964">
    <property type="term" value="F:RNA-directed DNA polymerase activity"/>
    <property type="evidence" value="ECO:0007669"/>
    <property type="project" value="UniProtKB-KW"/>
</dbReference>
<evidence type="ECO:0000256" key="2">
    <source>
        <dbReference type="SAM" id="Phobius"/>
    </source>
</evidence>
<feature type="transmembrane region" description="Helical" evidence="2">
    <location>
        <begin position="278"/>
        <end position="299"/>
    </location>
</feature>
<comment type="caution">
    <text evidence="4">The sequence shown here is derived from an EMBL/GenBank/DDBJ whole genome shotgun (WGS) entry which is preliminary data.</text>
</comment>
<evidence type="ECO:0000256" key="1">
    <source>
        <dbReference type="SAM" id="Coils"/>
    </source>
</evidence>
<dbReference type="EMBL" id="QPKB01000001">
    <property type="protein sequence ID" value="RWR75099.1"/>
    <property type="molecule type" value="Genomic_DNA"/>
</dbReference>
<keyword evidence="2" id="KW-0812">Transmembrane</keyword>
<feature type="coiled-coil region" evidence="1">
    <location>
        <begin position="507"/>
        <end position="622"/>
    </location>
</feature>
<evidence type="ECO:0000313" key="5">
    <source>
        <dbReference type="Proteomes" id="UP000283530"/>
    </source>
</evidence>
<keyword evidence="1" id="KW-0175">Coiled coil</keyword>
<reference evidence="4 5" key="1">
    <citation type="journal article" date="2019" name="Nat. Plants">
        <title>Stout camphor tree genome fills gaps in understanding of flowering plant genome evolution.</title>
        <authorList>
            <person name="Chaw S.M."/>
            <person name="Liu Y.C."/>
            <person name="Wu Y.W."/>
            <person name="Wang H.Y."/>
            <person name="Lin C.I."/>
            <person name="Wu C.S."/>
            <person name="Ke H.M."/>
            <person name="Chang L.Y."/>
            <person name="Hsu C.Y."/>
            <person name="Yang H.T."/>
            <person name="Sudianto E."/>
            <person name="Hsu M.H."/>
            <person name="Wu K.P."/>
            <person name="Wang L.N."/>
            <person name="Leebens-Mack J.H."/>
            <person name="Tsai I.J."/>
        </authorList>
    </citation>
    <scope>NUCLEOTIDE SEQUENCE [LARGE SCALE GENOMIC DNA]</scope>
    <source>
        <strain evidence="5">cv. Chaw 1501</strain>
        <tissue evidence="4">Young leaves</tissue>
    </source>
</reference>
<proteinExistence type="predicted"/>
<evidence type="ECO:0000313" key="4">
    <source>
        <dbReference type="EMBL" id="RWR75099.1"/>
    </source>
</evidence>
<keyword evidence="4" id="KW-0548">Nucleotidyltransferase</keyword>
<dbReference type="InterPro" id="IPR026960">
    <property type="entry name" value="RVT-Znf"/>
</dbReference>
<dbReference type="AlphaFoldDB" id="A0A443N980"/>
<dbReference type="STRING" id="337451.A0A443N980"/>
<feature type="coiled-coil region" evidence="1">
    <location>
        <begin position="420"/>
        <end position="482"/>
    </location>
</feature>